<comment type="catalytic activity">
    <reaction evidence="14 15">
        <text>2'-deoxyribonucleotide-(2'-deoxyribose 5'-phosphate)-2'-deoxyribonucleotide-DNA = a 3'-end 2'-deoxyribonucleotide-(2,3-dehydro-2,3-deoxyribose 5'-phosphate)-DNA + a 5'-end 5'-phospho-2'-deoxyribonucleoside-DNA + H(+)</text>
        <dbReference type="Rhea" id="RHEA:66592"/>
        <dbReference type="Rhea" id="RHEA-COMP:13180"/>
        <dbReference type="Rhea" id="RHEA-COMP:16897"/>
        <dbReference type="Rhea" id="RHEA-COMP:17067"/>
        <dbReference type="ChEBI" id="CHEBI:15378"/>
        <dbReference type="ChEBI" id="CHEBI:136412"/>
        <dbReference type="ChEBI" id="CHEBI:157695"/>
        <dbReference type="ChEBI" id="CHEBI:167181"/>
        <dbReference type="EC" id="4.2.99.18"/>
    </reaction>
</comment>
<evidence type="ECO:0000256" key="12">
    <source>
        <dbReference type="ARBA" id="ARBA00023268"/>
    </source>
</evidence>
<sequence>MPELPEVETTIRGLSEVLMGEKIIDVKVRRASLRRPIPSDIQERLIGSTIISLSRRAKYGIIVNDRDDALIFHLGMSGRWKINPENFEKHDHFVLQTKNNFIVSLYDPRRFGSLDLVKKNQLLEWSYFRNIGPEPLTGNFNPEYLQKKLFSSSAPIKKILLDQKVVAGIGNIYACEALHQAKIHPQRPSKNLNFDEITSLVFSIKNILQKAIAEGGSTLKDYARPNGELGYFSTKFKVYGKEGEQCECGHTIERYTLGGRSTFLCSSCQK</sequence>
<dbReference type="SUPFAM" id="SSF46946">
    <property type="entry name" value="S13-like H2TH domain"/>
    <property type="match status" value="1"/>
</dbReference>
<dbReference type="FunFam" id="1.10.8.50:FF:000003">
    <property type="entry name" value="Formamidopyrimidine-DNA glycosylase"/>
    <property type="match status" value="1"/>
</dbReference>
<evidence type="ECO:0000256" key="6">
    <source>
        <dbReference type="ARBA" id="ARBA00022771"/>
    </source>
</evidence>
<dbReference type="SMART" id="SM00898">
    <property type="entry name" value="Fapy_DNA_glyco"/>
    <property type="match status" value="1"/>
</dbReference>
<comment type="subunit">
    <text evidence="3 15">Monomer.</text>
</comment>
<protein>
    <recommendedName>
        <fullName evidence="15">Formamidopyrimidine-DNA glycosylase</fullName>
        <shortName evidence="15">Fapy-DNA glycosylase</shortName>
        <ecNumber evidence="15">3.2.2.23</ecNumber>
    </recommendedName>
    <alternativeName>
        <fullName evidence="15">DNA-(apurinic or apyrimidinic site) lyase MutM</fullName>
        <shortName evidence="15">AP lyase MutM</shortName>
        <ecNumber evidence="15">4.2.99.18</ecNumber>
    </alternativeName>
</protein>
<feature type="active site" description="Schiff-base intermediate with DNA" evidence="15">
    <location>
        <position position="2"/>
    </location>
</feature>
<dbReference type="Proteomes" id="UP000001494">
    <property type="component" value="Chromosome"/>
</dbReference>
<keyword evidence="10 15" id="KW-0234">DNA repair</keyword>
<dbReference type="InterPro" id="IPR035937">
    <property type="entry name" value="FPG_N"/>
</dbReference>
<dbReference type="CDD" id="cd08966">
    <property type="entry name" value="EcFpg-like_N"/>
    <property type="match status" value="1"/>
</dbReference>
<keyword evidence="12 15" id="KW-0511">Multifunctional enzyme</keyword>
<dbReference type="SMR" id="A0A0H3FZK1"/>
<gene>
    <name evidence="15" type="primary">mutM</name>
    <name evidence="15" type="synonym">fpg</name>
    <name evidence="18" type="ordered locus">Zmob_0143</name>
</gene>
<feature type="active site" description="Proton donor; for delta-elimination activity" evidence="15">
    <location>
        <position position="260"/>
    </location>
</feature>
<comment type="catalytic activity">
    <reaction evidence="1 15">
        <text>Hydrolysis of DNA containing ring-opened 7-methylguanine residues, releasing 2,6-diamino-4-hydroxy-5-(N-methyl)formamidopyrimidine.</text>
        <dbReference type="EC" id="3.2.2.23"/>
    </reaction>
</comment>
<dbReference type="eggNOG" id="COG0266">
    <property type="taxonomic scope" value="Bacteria"/>
</dbReference>
<evidence type="ECO:0000259" key="16">
    <source>
        <dbReference type="PROSITE" id="PS51066"/>
    </source>
</evidence>
<evidence type="ECO:0000256" key="11">
    <source>
        <dbReference type="ARBA" id="ARBA00023239"/>
    </source>
</evidence>
<keyword evidence="4 15" id="KW-0479">Metal-binding</keyword>
<feature type="domain" description="Formamidopyrimidine-DNA glycosylase catalytic" evidence="17">
    <location>
        <begin position="2"/>
        <end position="112"/>
    </location>
</feature>
<dbReference type="OrthoDB" id="9800855at2"/>
<dbReference type="HAMAP" id="MF_00103">
    <property type="entry name" value="Fapy_DNA_glycosyl"/>
    <property type="match status" value="1"/>
</dbReference>
<dbReference type="HOGENOM" id="CLU_038423_1_1_5"/>
<evidence type="ECO:0000256" key="1">
    <source>
        <dbReference type="ARBA" id="ARBA00001668"/>
    </source>
</evidence>
<dbReference type="GeneID" id="79903691"/>
<dbReference type="Gene3D" id="1.10.8.50">
    <property type="match status" value="1"/>
</dbReference>
<feature type="domain" description="FPG-type" evidence="16">
    <location>
        <begin position="237"/>
        <end position="270"/>
    </location>
</feature>
<dbReference type="NCBIfam" id="TIGR00577">
    <property type="entry name" value="fpg"/>
    <property type="match status" value="1"/>
</dbReference>
<keyword evidence="6 15" id="KW-0863">Zinc-finger</keyword>
<keyword evidence="13 15" id="KW-0326">Glycosidase</keyword>
<feature type="binding site" evidence="15">
    <location>
        <position position="90"/>
    </location>
    <ligand>
        <name>DNA</name>
        <dbReference type="ChEBI" id="CHEBI:16991"/>
    </ligand>
</feature>
<organism evidence="18 19">
    <name type="scientific">Zymomonas mobilis subsp. mobilis (strain ATCC 10988 / DSM 424 / LMG 404 / NCIMB 8938 / NRRL B-806 / ZM1)</name>
    <dbReference type="NCBI Taxonomy" id="555217"/>
    <lineage>
        <taxon>Bacteria</taxon>
        <taxon>Pseudomonadati</taxon>
        <taxon>Pseudomonadota</taxon>
        <taxon>Alphaproteobacteria</taxon>
        <taxon>Sphingomonadales</taxon>
        <taxon>Zymomonadaceae</taxon>
        <taxon>Zymomonas</taxon>
    </lineage>
</organism>
<dbReference type="EMBL" id="CP002850">
    <property type="protein sequence ID" value="AEH61996.1"/>
    <property type="molecule type" value="Genomic_DNA"/>
</dbReference>
<keyword evidence="8 15" id="KW-0862">Zinc</keyword>
<feature type="active site" description="Proton donor" evidence="15">
    <location>
        <position position="3"/>
    </location>
</feature>
<evidence type="ECO:0000313" key="18">
    <source>
        <dbReference type="EMBL" id="AEH61996.1"/>
    </source>
</evidence>
<evidence type="ECO:0000256" key="5">
    <source>
        <dbReference type="ARBA" id="ARBA00022763"/>
    </source>
</evidence>
<dbReference type="Pfam" id="PF06831">
    <property type="entry name" value="H2TH"/>
    <property type="match status" value="1"/>
</dbReference>
<dbReference type="KEGG" id="zmm:Zmob_0143"/>
<name>A0A0H3FZK1_ZYMMA</name>
<dbReference type="PROSITE" id="PS51066">
    <property type="entry name" value="ZF_FPG_2"/>
    <property type="match status" value="1"/>
</dbReference>
<keyword evidence="9 15" id="KW-0238">DNA-binding</keyword>
<dbReference type="PANTHER" id="PTHR22993:SF9">
    <property type="entry name" value="FORMAMIDOPYRIMIDINE-DNA GLYCOSYLASE"/>
    <property type="match status" value="1"/>
</dbReference>
<dbReference type="EC" id="3.2.2.23" evidence="15"/>
<accession>A0A0H3FZK1</accession>
<dbReference type="InterPro" id="IPR010979">
    <property type="entry name" value="Ribosomal_uS13-like_H2TH"/>
</dbReference>
<dbReference type="GO" id="GO:0006284">
    <property type="term" value="P:base-excision repair"/>
    <property type="evidence" value="ECO:0007669"/>
    <property type="project" value="InterPro"/>
</dbReference>
<keyword evidence="11 15" id="KW-0456">Lyase</keyword>
<feature type="binding site" evidence="15">
    <location>
        <position position="109"/>
    </location>
    <ligand>
        <name>DNA</name>
        <dbReference type="ChEBI" id="CHEBI:16991"/>
    </ligand>
</feature>
<evidence type="ECO:0000256" key="3">
    <source>
        <dbReference type="ARBA" id="ARBA00011245"/>
    </source>
</evidence>
<dbReference type="PROSITE" id="PS51068">
    <property type="entry name" value="FPG_CAT"/>
    <property type="match status" value="1"/>
</dbReference>
<dbReference type="InterPro" id="IPR010663">
    <property type="entry name" value="Znf_FPG/IleRS"/>
</dbReference>
<comment type="similarity">
    <text evidence="2 15">Belongs to the FPG family.</text>
</comment>
<dbReference type="Pfam" id="PF06827">
    <property type="entry name" value="zf-FPG_IleRS"/>
    <property type="match status" value="1"/>
</dbReference>
<dbReference type="SUPFAM" id="SSF57716">
    <property type="entry name" value="Glucocorticoid receptor-like (DNA-binding domain)"/>
    <property type="match status" value="1"/>
</dbReference>
<proteinExistence type="inferred from homology"/>
<dbReference type="InterPro" id="IPR012319">
    <property type="entry name" value="FPG_cat"/>
</dbReference>
<feature type="active site" description="Proton donor; for beta-elimination activity" evidence="15">
    <location>
        <position position="58"/>
    </location>
</feature>
<evidence type="ECO:0000256" key="15">
    <source>
        <dbReference type="HAMAP-Rule" id="MF_00103"/>
    </source>
</evidence>
<dbReference type="InterPro" id="IPR020629">
    <property type="entry name" value="FPG_Glyclase"/>
</dbReference>
<evidence type="ECO:0000256" key="7">
    <source>
        <dbReference type="ARBA" id="ARBA00022801"/>
    </source>
</evidence>
<dbReference type="GO" id="GO:0008270">
    <property type="term" value="F:zinc ion binding"/>
    <property type="evidence" value="ECO:0007669"/>
    <property type="project" value="UniProtKB-UniRule"/>
</dbReference>
<evidence type="ECO:0000256" key="14">
    <source>
        <dbReference type="ARBA" id="ARBA00044632"/>
    </source>
</evidence>
<dbReference type="PROSITE" id="PS01242">
    <property type="entry name" value="ZF_FPG_1"/>
    <property type="match status" value="1"/>
</dbReference>
<dbReference type="RefSeq" id="WP_011241010.1">
    <property type="nucleotide sequence ID" value="NC_017262.1"/>
</dbReference>
<dbReference type="SUPFAM" id="SSF81624">
    <property type="entry name" value="N-terminal domain of MutM-like DNA repair proteins"/>
    <property type="match status" value="1"/>
</dbReference>
<dbReference type="Pfam" id="PF01149">
    <property type="entry name" value="Fapy_DNA_glyco"/>
    <property type="match status" value="1"/>
</dbReference>
<reference evidence="18 19" key="1">
    <citation type="journal article" date="2011" name="J. Bacteriol.">
        <title>Genome sequence of the ethanol-producing Zymomonas mobilis subsp. mobilis lectotype strain ATCC 10988.</title>
        <authorList>
            <person name="Pappas K.M."/>
            <person name="Kouvelis V.N."/>
            <person name="Saunders E."/>
            <person name="Brettin T.S."/>
            <person name="Bruce D."/>
            <person name="Detter C."/>
            <person name="Balakireva M."/>
            <person name="Han C.S."/>
            <person name="Savvakis G."/>
            <person name="Kyrpides N.C."/>
            <person name="Typas M.A."/>
        </authorList>
    </citation>
    <scope>NUCLEOTIDE SEQUENCE [LARGE SCALE GENOMIC DNA]</scope>
    <source>
        <strain evidence="19">ATCC 10988 / DSM 424 / CCUG 17860 / LMG 404 / NCIMB 8938 / NRRL B-806 / ZM1</strain>
    </source>
</reference>
<dbReference type="InterPro" id="IPR015887">
    <property type="entry name" value="DNA_glyclase_Znf_dom_DNA_BS"/>
</dbReference>
<dbReference type="InterPro" id="IPR015886">
    <property type="entry name" value="H2TH_FPG"/>
</dbReference>
<dbReference type="AlphaFoldDB" id="A0A0H3FZK1"/>
<keyword evidence="5 15" id="KW-0227">DNA damage</keyword>
<dbReference type="GO" id="GO:0034039">
    <property type="term" value="F:8-oxo-7,8-dihydroguanine DNA N-glycosylase activity"/>
    <property type="evidence" value="ECO:0007669"/>
    <property type="project" value="TreeGrafter"/>
</dbReference>
<comment type="cofactor">
    <cofactor evidence="15">
        <name>Zn(2+)</name>
        <dbReference type="ChEBI" id="CHEBI:29105"/>
    </cofactor>
    <text evidence="15">Binds 1 zinc ion per subunit.</text>
</comment>
<evidence type="ECO:0000256" key="10">
    <source>
        <dbReference type="ARBA" id="ARBA00023204"/>
    </source>
</evidence>
<dbReference type="GO" id="GO:0140078">
    <property type="term" value="F:class I DNA-(apurinic or apyrimidinic site) endonuclease activity"/>
    <property type="evidence" value="ECO:0007669"/>
    <property type="project" value="UniProtKB-EC"/>
</dbReference>
<evidence type="ECO:0000313" key="19">
    <source>
        <dbReference type="Proteomes" id="UP000001494"/>
    </source>
</evidence>
<evidence type="ECO:0000256" key="2">
    <source>
        <dbReference type="ARBA" id="ARBA00009409"/>
    </source>
</evidence>
<evidence type="ECO:0000256" key="9">
    <source>
        <dbReference type="ARBA" id="ARBA00023125"/>
    </source>
</evidence>
<dbReference type="NCBIfam" id="NF002211">
    <property type="entry name" value="PRK01103.1"/>
    <property type="match status" value="1"/>
</dbReference>
<evidence type="ECO:0000259" key="17">
    <source>
        <dbReference type="PROSITE" id="PS51068"/>
    </source>
</evidence>
<keyword evidence="7 15" id="KW-0378">Hydrolase</keyword>
<dbReference type="EC" id="4.2.99.18" evidence="15"/>
<dbReference type="GO" id="GO:0003684">
    <property type="term" value="F:damaged DNA binding"/>
    <property type="evidence" value="ECO:0007669"/>
    <property type="project" value="InterPro"/>
</dbReference>
<comment type="caution">
    <text evidence="15">Lacks conserved residue(s) required for the propagation of feature annotation.</text>
</comment>
<dbReference type="PANTHER" id="PTHR22993">
    <property type="entry name" value="FORMAMIDOPYRIMIDINE-DNA GLYCOSYLASE"/>
    <property type="match status" value="1"/>
</dbReference>
<evidence type="ECO:0000256" key="13">
    <source>
        <dbReference type="ARBA" id="ARBA00023295"/>
    </source>
</evidence>
<evidence type="ECO:0000256" key="4">
    <source>
        <dbReference type="ARBA" id="ARBA00022723"/>
    </source>
</evidence>
<dbReference type="SMART" id="SM01232">
    <property type="entry name" value="H2TH"/>
    <property type="match status" value="1"/>
</dbReference>
<comment type="function">
    <text evidence="15">Involved in base excision repair of DNA damaged by oxidation or by mutagenic agents. Acts as DNA glycosylase that recognizes and removes damaged bases. Has a preference for oxidized purines, such as 7,8-dihydro-8-oxoguanine (8-oxoG). Has AP (apurinic/apyrimidinic) lyase activity and introduces nicks in the DNA strand. Cleaves the DNA backbone by beta-delta elimination to generate a single-strand break at the site of the removed base with both 3'- and 5'-phosphates.</text>
</comment>
<evidence type="ECO:0000256" key="8">
    <source>
        <dbReference type="ARBA" id="ARBA00022833"/>
    </source>
</evidence>
<dbReference type="Gene3D" id="3.20.190.10">
    <property type="entry name" value="MutM-like, N-terminal"/>
    <property type="match status" value="1"/>
</dbReference>
<dbReference type="InterPro" id="IPR000214">
    <property type="entry name" value="Znf_DNA_glyclase/AP_lyase"/>
</dbReference>